<evidence type="ECO:0000313" key="2">
    <source>
        <dbReference type="Proteomes" id="UP000323708"/>
    </source>
</evidence>
<dbReference type="InterPro" id="IPR010281">
    <property type="entry name" value="DUF885"/>
</dbReference>
<accession>A0A5B0WRG0</accession>
<dbReference type="Proteomes" id="UP000323708">
    <property type="component" value="Unassembled WGS sequence"/>
</dbReference>
<dbReference type="Pfam" id="PF05960">
    <property type="entry name" value="DUF885"/>
    <property type="match status" value="1"/>
</dbReference>
<gene>
    <name evidence="1" type="ORF">F0M18_13930</name>
</gene>
<dbReference type="PANTHER" id="PTHR33361:SF2">
    <property type="entry name" value="DUF885 DOMAIN-CONTAINING PROTEIN"/>
    <property type="match status" value="1"/>
</dbReference>
<name>A0A5B0WRG0_9GAMM</name>
<protein>
    <submittedName>
        <fullName evidence="1">DUF885 domain-containing protein</fullName>
    </submittedName>
</protein>
<reference evidence="1 2" key="1">
    <citation type="submission" date="2019-09" db="EMBL/GenBank/DDBJ databases">
        <authorList>
            <person name="Chen X.-Y."/>
        </authorList>
    </citation>
    <scope>NUCLEOTIDE SEQUENCE [LARGE SCALE GENOMIC DNA]</scope>
    <source>
        <strain evidence="1 2">NY5</strain>
    </source>
</reference>
<proteinExistence type="predicted"/>
<sequence>MTDYQNLENAYLTLLKSDPNTCIELGVEEKLGELPDPSMEACLAEQKAAEALLAQANALYPTLTDFHQQLDTELIALAARQIVLGNALALNGRPQLTQLPDAGDTISIGIFFLVTIDPREPAARLDNILSRLQQVPDFLQKLLARLDTPVARWVDIDCETIDGLPEFFASIRSWAEVEDYASLPQLQDAIAAAEEALQQYQQQLRAMPTTTQIHIGREAAESIVAANGVELSLDEIHGIARDFVARTRAEIEALRQKLVAKYGLAADTSAADLQQHLAQAHAVKVTDDDFQQVITRYESVAGELETFVRERDLFPLPDGQAMKIMQTPGFMAPMIPAGAMMPPPALRGGTRTSIVYLTLSRELLAEHTELGIPLMMVHEGIPGHHLQLSTAAMHPSIVRRTFSANEHAEGWTTMLEDYMLDQGLMGELTDEARFVTKLDLSRIGARVAIDLFFMTGERDYLDIGYDVTFDGDDPFEDAARLLIAATGFTPGRAQSELNWYSQERGYPLSYLVGNRLVWDLKRDFQRATADTLSAPEQDREFHRIYLQSGNMPVAKLRSVFAHKLGKPLQQANVNTTATP</sequence>
<comment type="caution">
    <text evidence="1">The sequence shown here is derived from an EMBL/GenBank/DDBJ whole genome shotgun (WGS) entry which is preliminary data.</text>
</comment>
<organism evidence="1 2">
    <name type="scientific">Pseudohalioglobus sediminis</name>
    <dbReference type="NCBI Taxonomy" id="2606449"/>
    <lineage>
        <taxon>Bacteria</taxon>
        <taxon>Pseudomonadati</taxon>
        <taxon>Pseudomonadota</taxon>
        <taxon>Gammaproteobacteria</taxon>
        <taxon>Cellvibrionales</taxon>
        <taxon>Halieaceae</taxon>
        <taxon>Pseudohalioglobus</taxon>
    </lineage>
</organism>
<evidence type="ECO:0000313" key="1">
    <source>
        <dbReference type="EMBL" id="KAA1189456.1"/>
    </source>
</evidence>
<keyword evidence="2" id="KW-1185">Reference proteome</keyword>
<dbReference type="EMBL" id="VTUX01000007">
    <property type="protein sequence ID" value="KAA1189456.1"/>
    <property type="molecule type" value="Genomic_DNA"/>
</dbReference>
<dbReference type="PANTHER" id="PTHR33361">
    <property type="entry name" value="GLR0591 PROTEIN"/>
    <property type="match status" value="1"/>
</dbReference>
<dbReference type="RefSeq" id="WP_149612067.1">
    <property type="nucleotide sequence ID" value="NZ_VTUX01000007.1"/>
</dbReference>
<dbReference type="AlphaFoldDB" id="A0A5B0WRG0"/>